<feature type="transmembrane region" description="Helical" evidence="7">
    <location>
        <begin position="32"/>
        <end position="50"/>
    </location>
</feature>
<feature type="transmembrane region" description="Helical" evidence="7">
    <location>
        <begin position="255"/>
        <end position="275"/>
    </location>
</feature>
<name>A0A4R3M780_9BURK</name>
<evidence type="ECO:0000256" key="1">
    <source>
        <dbReference type="ARBA" id="ARBA00004651"/>
    </source>
</evidence>
<feature type="transmembrane region" description="Helical" evidence="7">
    <location>
        <begin position="140"/>
        <end position="171"/>
    </location>
</feature>
<dbReference type="InterPro" id="IPR000515">
    <property type="entry name" value="MetI-like"/>
</dbReference>
<dbReference type="GO" id="GO:0055085">
    <property type="term" value="P:transmembrane transport"/>
    <property type="evidence" value="ECO:0007669"/>
    <property type="project" value="InterPro"/>
</dbReference>
<dbReference type="Proteomes" id="UP000295525">
    <property type="component" value="Unassembled WGS sequence"/>
</dbReference>
<evidence type="ECO:0000256" key="4">
    <source>
        <dbReference type="ARBA" id="ARBA00022692"/>
    </source>
</evidence>
<dbReference type="CDD" id="cd06261">
    <property type="entry name" value="TM_PBP2"/>
    <property type="match status" value="1"/>
</dbReference>
<feature type="domain" description="ABC transmembrane type-1" evidence="8">
    <location>
        <begin position="92"/>
        <end position="276"/>
    </location>
</feature>
<organism evidence="9 10">
    <name type="scientific">Paralcaligenes ureilyticus</name>
    <dbReference type="NCBI Taxonomy" id="627131"/>
    <lineage>
        <taxon>Bacteria</taxon>
        <taxon>Pseudomonadati</taxon>
        <taxon>Pseudomonadota</taxon>
        <taxon>Betaproteobacteria</taxon>
        <taxon>Burkholderiales</taxon>
        <taxon>Alcaligenaceae</taxon>
        <taxon>Paralcaligenes</taxon>
    </lineage>
</organism>
<dbReference type="PANTHER" id="PTHR30151:SF20">
    <property type="entry name" value="ABC TRANSPORTER PERMEASE PROTEIN HI_0355-RELATED"/>
    <property type="match status" value="1"/>
</dbReference>
<dbReference type="RefSeq" id="WP_132582232.1">
    <property type="nucleotide sequence ID" value="NZ_SMAJ01000006.1"/>
</dbReference>
<sequence>MATPSPPSGLPGSHAEHLARTRRLARQRRLQITLWQIAILAVLLGGWEVLTRIPWFVQNTVFDPFFISQPSRIALRLWQWMQPGPNSVWPHLWETLQATFFGLIVGVGSGFVVGMLLSRNRLLADILNPFIVAFNSMPRIAFVPLITMFFGLGIVSKVVTSWFVVFFLVFFNTYKGGRSVEPELLNFCRTLGGSPRQILWRVRIPTAAAWTFASLPNAISFALIGVVLAEFVGSTTGMGYLMITALATLNATDMFAAITLLSATGVALVYGVTVIERRLLHWSPEFREQQER</sequence>
<protein>
    <submittedName>
        <fullName evidence="9">NitT/TauT family transport system permease protein</fullName>
    </submittedName>
</protein>
<comment type="caution">
    <text evidence="9">The sequence shown here is derived from an EMBL/GenBank/DDBJ whole genome shotgun (WGS) entry which is preliminary data.</text>
</comment>
<proteinExistence type="inferred from homology"/>
<dbReference type="Gene3D" id="1.10.3720.10">
    <property type="entry name" value="MetI-like"/>
    <property type="match status" value="1"/>
</dbReference>
<comment type="similarity">
    <text evidence="7">Belongs to the binding-protein-dependent transport system permease family.</text>
</comment>
<evidence type="ECO:0000259" key="8">
    <source>
        <dbReference type="PROSITE" id="PS50928"/>
    </source>
</evidence>
<dbReference type="EMBL" id="SMAJ01000006">
    <property type="protein sequence ID" value="TCT07447.1"/>
    <property type="molecule type" value="Genomic_DNA"/>
</dbReference>
<dbReference type="AlphaFoldDB" id="A0A4R3M780"/>
<evidence type="ECO:0000313" key="10">
    <source>
        <dbReference type="Proteomes" id="UP000295525"/>
    </source>
</evidence>
<dbReference type="InterPro" id="IPR035906">
    <property type="entry name" value="MetI-like_sf"/>
</dbReference>
<dbReference type="PROSITE" id="PS50928">
    <property type="entry name" value="ABC_TM1"/>
    <property type="match status" value="1"/>
</dbReference>
<keyword evidence="6 7" id="KW-0472">Membrane</keyword>
<keyword evidence="5 7" id="KW-1133">Transmembrane helix</keyword>
<dbReference type="GO" id="GO:0005886">
    <property type="term" value="C:plasma membrane"/>
    <property type="evidence" value="ECO:0007669"/>
    <property type="project" value="UniProtKB-SubCell"/>
</dbReference>
<evidence type="ECO:0000256" key="7">
    <source>
        <dbReference type="RuleBase" id="RU363032"/>
    </source>
</evidence>
<reference evidence="9 10" key="1">
    <citation type="submission" date="2019-03" db="EMBL/GenBank/DDBJ databases">
        <title>Genomic Encyclopedia of Type Strains, Phase IV (KMG-IV): sequencing the most valuable type-strain genomes for metagenomic binning, comparative biology and taxonomic classification.</title>
        <authorList>
            <person name="Goeker M."/>
        </authorList>
    </citation>
    <scope>NUCLEOTIDE SEQUENCE [LARGE SCALE GENOMIC DNA]</scope>
    <source>
        <strain evidence="9 10">DSM 24591</strain>
    </source>
</reference>
<evidence type="ECO:0000256" key="6">
    <source>
        <dbReference type="ARBA" id="ARBA00023136"/>
    </source>
</evidence>
<dbReference type="OrthoDB" id="7274389at2"/>
<evidence type="ECO:0000256" key="5">
    <source>
        <dbReference type="ARBA" id="ARBA00022989"/>
    </source>
</evidence>
<evidence type="ECO:0000313" key="9">
    <source>
        <dbReference type="EMBL" id="TCT07447.1"/>
    </source>
</evidence>
<keyword evidence="4 7" id="KW-0812">Transmembrane</keyword>
<keyword evidence="2 7" id="KW-0813">Transport</keyword>
<dbReference type="Pfam" id="PF00528">
    <property type="entry name" value="BPD_transp_1"/>
    <property type="match status" value="1"/>
</dbReference>
<evidence type="ECO:0000256" key="3">
    <source>
        <dbReference type="ARBA" id="ARBA00022475"/>
    </source>
</evidence>
<accession>A0A4R3M780</accession>
<evidence type="ECO:0000256" key="2">
    <source>
        <dbReference type="ARBA" id="ARBA00022448"/>
    </source>
</evidence>
<feature type="transmembrane region" description="Helical" evidence="7">
    <location>
        <begin position="98"/>
        <end position="119"/>
    </location>
</feature>
<keyword evidence="3" id="KW-1003">Cell membrane</keyword>
<keyword evidence="10" id="KW-1185">Reference proteome</keyword>
<feature type="transmembrane region" description="Helical" evidence="7">
    <location>
        <begin position="218"/>
        <end position="243"/>
    </location>
</feature>
<comment type="subcellular location">
    <subcellularLocation>
        <location evidence="1 7">Cell membrane</location>
        <topology evidence="1 7">Multi-pass membrane protein</topology>
    </subcellularLocation>
</comment>
<gene>
    <name evidence="9" type="ORF">EDC26_106171</name>
</gene>
<dbReference type="SUPFAM" id="SSF161098">
    <property type="entry name" value="MetI-like"/>
    <property type="match status" value="1"/>
</dbReference>
<dbReference type="PANTHER" id="PTHR30151">
    <property type="entry name" value="ALKANE SULFONATE ABC TRANSPORTER-RELATED, MEMBRANE SUBUNIT"/>
    <property type="match status" value="1"/>
</dbReference>